<name>A0ABV8IQP5_9ACTN</name>
<keyword evidence="1" id="KW-0732">Signal</keyword>
<evidence type="ECO:0000313" key="2">
    <source>
        <dbReference type="EMBL" id="MFC4065319.1"/>
    </source>
</evidence>
<proteinExistence type="predicted"/>
<protein>
    <submittedName>
        <fullName evidence="2">Uncharacterized protein</fullName>
    </submittedName>
</protein>
<dbReference type="RefSeq" id="WP_378066349.1">
    <property type="nucleotide sequence ID" value="NZ_JBHSBL010000008.1"/>
</dbReference>
<sequence>MTNSQLTAPAPVFTAPAFTAPVFTAPAFTAAAPAFSAPAPVIVSTFTAPAAALDAAFLAPDIDAAVAAIAPAFVAPDPATAAAVVPGMSQTGVELTLVMSVSGPAATVRHVIERLSEALYAQCISFEVVGIADSRTLDADEVNGLPLTRFVRADEADIDAALWSDSPLTTGDWMAVLDVEAAAQIDAYGFVELLHQARERNAAGN</sequence>
<evidence type="ECO:0000313" key="3">
    <source>
        <dbReference type="Proteomes" id="UP001595867"/>
    </source>
</evidence>
<evidence type="ECO:0000256" key="1">
    <source>
        <dbReference type="SAM" id="SignalP"/>
    </source>
</evidence>
<dbReference type="Proteomes" id="UP001595867">
    <property type="component" value="Unassembled WGS sequence"/>
</dbReference>
<comment type="caution">
    <text evidence="2">The sequence shown here is derived from an EMBL/GenBank/DDBJ whole genome shotgun (WGS) entry which is preliminary data.</text>
</comment>
<organism evidence="2 3">
    <name type="scientific">Actinoplanes subglobosus</name>
    <dbReference type="NCBI Taxonomy" id="1547892"/>
    <lineage>
        <taxon>Bacteria</taxon>
        <taxon>Bacillati</taxon>
        <taxon>Actinomycetota</taxon>
        <taxon>Actinomycetes</taxon>
        <taxon>Micromonosporales</taxon>
        <taxon>Micromonosporaceae</taxon>
        <taxon>Actinoplanes</taxon>
    </lineage>
</organism>
<accession>A0ABV8IQP5</accession>
<feature type="signal peptide" evidence="1">
    <location>
        <begin position="1"/>
        <end position="19"/>
    </location>
</feature>
<keyword evidence="3" id="KW-1185">Reference proteome</keyword>
<feature type="chain" id="PRO_5045928579" evidence="1">
    <location>
        <begin position="20"/>
        <end position="205"/>
    </location>
</feature>
<reference evidence="3" key="1">
    <citation type="journal article" date="2019" name="Int. J. Syst. Evol. Microbiol.">
        <title>The Global Catalogue of Microorganisms (GCM) 10K type strain sequencing project: providing services to taxonomists for standard genome sequencing and annotation.</title>
        <authorList>
            <consortium name="The Broad Institute Genomics Platform"/>
            <consortium name="The Broad Institute Genome Sequencing Center for Infectious Disease"/>
            <person name="Wu L."/>
            <person name="Ma J."/>
        </authorList>
    </citation>
    <scope>NUCLEOTIDE SEQUENCE [LARGE SCALE GENOMIC DNA]</scope>
    <source>
        <strain evidence="3">TBRC 5832</strain>
    </source>
</reference>
<dbReference type="EMBL" id="JBHSBL010000008">
    <property type="protein sequence ID" value="MFC4065319.1"/>
    <property type="molecule type" value="Genomic_DNA"/>
</dbReference>
<gene>
    <name evidence="2" type="ORF">ACFO0C_10260</name>
</gene>